<evidence type="ECO:0000256" key="3">
    <source>
        <dbReference type="SAM" id="MobiDB-lite"/>
    </source>
</evidence>
<feature type="region of interest" description="Disordered" evidence="3">
    <location>
        <begin position="280"/>
        <end position="320"/>
    </location>
</feature>
<keyword evidence="2" id="KW-0964">Secreted</keyword>
<dbReference type="SUPFAM" id="SSF51120">
    <property type="entry name" value="beta-Roll"/>
    <property type="match status" value="2"/>
</dbReference>
<feature type="region of interest" description="Disordered" evidence="3">
    <location>
        <begin position="432"/>
        <end position="490"/>
    </location>
</feature>
<dbReference type="PRINTS" id="PR00313">
    <property type="entry name" value="CABNDNGRPT"/>
</dbReference>
<keyword evidence="6" id="KW-1185">Reference proteome</keyword>
<proteinExistence type="predicted"/>
<dbReference type="Pfam" id="PF00353">
    <property type="entry name" value="HemolysinCabind"/>
    <property type="match status" value="4"/>
</dbReference>
<dbReference type="InterPro" id="IPR011049">
    <property type="entry name" value="Serralysin-like_metalloprot_C"/>
</dbReference>
<keyword evidence="4" id="KW-0732">Signal</keyword>
<gene>
    <name evidence="5" type="ORF">KKR89_01385</name>
</gene>
<dbReference type="Proteomes" id="UP000679335">
    <property type="component" value="Chromosome"/>
</dbReference>
<evidence type="ECO:0008006" key="7">
    <source>
        <dbReference type="Google" id="ProtNLM"/>
    </source>
</evidence>
<feature type="region of interest" description="Disordered" evidence="3">
    <location>
        <begin position="333"/>
        <end position="395"/>
    </location>
</feature>
<protein>
    <recommendedName>
        <fullName evidence="7">Calcium-binding protein</fullName>
    </recommendedName>
</protein>
<feature type="compositionally biased region" description="Low complexity" evidence="3">
    <location>
        <begin position="466"/>
        <end position="482"/>
    </location>
</feature>
<evidence type="ECO:0000313" key="6">
    <source>
        <dbReference type="Proteomes" id="UP000679335"/>
    </source>
</evidence>
<evidence type="ECO:0000256" key="4">
    <source>
        <dbReference type="SAM" id="SignalP"/>
    </source>
</evidence>
<feature type="compositionally biased region" description="Gly residues" evidence="3">
    <location>
        <begin position="335"/>
        <end position="355"/>
    </location>
</feature>
<feature type="compositionally biased region" description="Pro residues" evidence="3">
    <location>
        <begin position="435"/>
        <end position="451"/>
    </location>
</feature>
<comment type="subcellular location">
    <subcellularLocation>
        <location evidence="1">Secreted</location>
    </subcellularLocation>
</comment>
<dbReference type="Gene3D" id="2.150.10.10">
    <property type="entry name" value="Serralysin-like metalloprotease, C-terminal"/>
    <property type="match status" value="2"/>
</dbReference>
<reference evidence="5 6" key="1">
    <citation type="submission" date="2021-05" db="EMBL/GenBank/DDBJ databases">
        <title>Novel species in genus Cellulomonas.</title>
        <authorList>
            <person name="Zhang G."/>
        </authorList>
    </citation>
    <scope>NUCLEOTIDE SEQUENCE [LARGE SCALE GENOMIC DNA]</scope>
    <source>
        <strain evidence="6">zg-ZUI157</strain>
    </source>
</reference>
<dbReference type="InterPro" id="IPR050557">
    <property type="entry name" value="RTX_toxin/Mannuronan_C5-epim"/>
</dbReference>
<dbReference type="InterPro" id="IPR018511">
    <property type="entry name" value="Hemolysin-typ_Ca-bd_CS"/>
</dbReference>
<sequence>MRRTRFGLTLATVLAATLLVPAPAWAGDLQREEFWRVPSDPWQVIGFGPTLEPDVSARGGTLTIGQDTLVMLLEDRSPSDWAGSANRLTGWDVDFRMRLGRDATVSCSAENGGTPATLVWLGDNTELMKLGFGPGELCLTHPWEDRQSIALDTQRWHRYQVEARGKHVRILVDGRTVVDRELTGTAQGTVGLGFETHQGTSTWDWFRYDTAPGHRCTIRGTAGPDTLRGTRGADVVCAGDGDDRVLGLGGDDVLIGGGGDDTLLGGDGSDLLQGGVGDDVLDNGSGDGRAEGGFGDDRFVTGATPDGAQQLVGGPGHDVADYSARTGGVTIALDGTGGDGAPGEGDSVGGGGNGWGQTDVEEVRGGSGDDVLTGSPWSSTLVGGPGADRLRGRDAGDVLDGVDGVEGNDVLDGGYGPDTCTADAGDEVVACNDPGPSPTPRYTMPPPPPTTPAVSPSPSGPPAGTPSPTSVGRPSPTAVGTPWPTPVTTP</sequence>
<dbReference type="RefSeq" id="WP_208196921.1">
    <property type="nucleotide sequence ID" value="NZ_CP076023.1"/>
</dbReference>
<evidence type="ECO:0000256" key="1">
    <source>
        <dbReference type="ARBA" id="ARBA00004613"/>
    </source>
</evidence>
<dbReference type="PANTHER" id="PTHR38340:SF1">
    <property type="entry name" value="S-LAYER PROTEIN"/>
    <property type="match status" value="1"/>
</dbReference>
<accession>A0ABX8GK83</accession>
<feature type="signal peptide" evidence="4">
    <location>
        <begin position="1"/>
        <end position="26"/>
    </location>
</feature>
<dbReference type="EMBL" id="CP076023">
    <property type="protein sequence ID" value="QWC16360.1"/>
    <property type="molecule type" value="Genomic_DNA"/>
</dbReference>
<evidence type="ECO:0000313" key="5">
    <source>
        <dbReference type="EMBL" id="QWC16360.1"/>
    </source>
</evidence>
<dbReference type="PROSITE" id="PS00330">
    <property type="entry name" value="HEMOLYSIN_CALCIUM"/>
    <property type="match status" value="2"/>
</dbReference>
<dbReference type="InterPro" id="IPR001343">
    <property type="entry name" value="Hemolysn_Ca-bd"/>
</dbReference>
<dbReference type="PANTHER" id="PTHR38340">
    <property type="entry name" value="S-LAYER PROTEIN"/>
    <property type="match status" value="1"/>
</dbReference>
<evidence type="ECO:0000256" key="2">
    <source>
        <dbReference type="ARBA" id="ARBA00022525"/>
    </source>
</evidence>
<name>A0ABX8GK83_9CELL</name>
<dbReference type="Gene3D" id="2.60.120.560">
    <property type="entry name" value="Exo-inulinase, domain 1"/>
    <property type="match status" value="1"/>
</dbReference>
<feature type="chain" id="PRO_5046366366" description="Calcium-binding protein" evidence="4">
    <location>
        <begin position="27"/>
        <end position="490"/>
    </location>
</feature>
<organism evidence="5 6">
    <name type="scientific">Cellulomonas dongxiuzhuiae</name>
    <dbReference type="NCBI Taxonomy" id="2819979"/>
    <lineage>
        <taxon>Bacteria</taxon>
        <taxon>Bacillati</taxon>
        <taxon>Actinomycetota</taxon>
        <taxon>Actinomycetes</taxon>
        <taxon>Micrococcales</taxon>
        <taxon>Cellulomonadaceae</taxon>
        <taxon>Cellulomonas</taxon>
    </lineage>
</organism>